<evidence type="ECO:0000256" key="8">
    <source>
        <dbReference type="SAM" id="MobiDB-lite"/>
    </source>
</evidence>
<accession>A0A642UL12</accession>
<dbReference type="PANTHER" id="PTHR43341:SF17">
    <property type="entry name" value="GENERAL AMINO ACID PERMEASE AGP1-RELATED"/>
    <property type="match status" value="1"/>
</dbReference>
<evidence type="ECO:0000313" key="11">
    <source>
        <dbReference type="EMBL" id="KAA8901090.1"/>
    </source>
</evidence>
<evidence type="ECO:0000256" key="5">
    <source>
        <dbReference type="ARBA" id="ARBA00022970"/>
    </source>
</evidence>
<proteinExistence type="inferred from homology"/>
<feature type="transmembrane region" description="Helical" evidence="9">
    <location>
        <begin position="469"/>
        <end position="487"/>
    </location>
</feature>
<dbReference type="GO" id="GO:0005886">
    <property type="term" value="C:plasma membrane"/>
    <property type="evidence" value="ECO:0007669"/>
    <property type="project" value="UniProtKB-SubCell"/>
</dbReference>
<feature type="compositionally biased region" description="Polar residues" evidence="8">
    <location>
        <begin position="13"/>
        <end position="29"/>
    </location>
</feature>
<dbReference type="Proteomes" id="UP000449547">
    <property type="component" value="Unassembled WGS sequence"/>
</dbReference>
<feature type="domain" description="Amino acid permease/ SLC12A" evidence="10">
    <location>
        <begin position="70"/>
        <end position="527"/>
    </location>
</feature>
<dbReference type="OMA" id="ACIMMIL"/>
<dbReference type="InterPro" id="IPR004840">
    <property type="entry name" value="Amino_acid_permease_CS"/>
</dbReference>
<feature type="transmembrane region" description="Helical" evidence="9">
    <location>
        <begin position="292"/>
        <end position="311"/>
    </location>
</feature>
<feature type="transmembrane region" description="Helical" evidence="9">
    <location>
        <begin position="71"/>
        <end position="92"/>
    </location>
</feature>
<dbReference type="PANTHER" id="PTHR43341">
    <property type="entry name" value="AMINO ACID PERMEASE"/>
    <property type="match status" value="1"/>
</dbReference>
<keyword evidence="6 9" id="KW-1133">Transmembrane helix</keyword>
<comment type="caution">
    <text evidence="11">The sequence shown here is derived from an EMBL/GenBank/DDBJ whole genome shotgun (WGS) entry which is preliminary data.</text>
</comment>
<evidence type="ECO:0000256" key="6">
    <source>
        <dbReference type="ARBA" id="ARBA00022989"/>
    </source>
</evidence>
<dbReference type="GeneID" id="54782111"/>
<keyword evidence="3" id="KW-0813">Transport</keyword>
<name>A0A642UL12_DIURU</name>
<dbReference type="PROSITE" id="PS00218">
    <property type="entry name" value="AMINO_ACID_PERMEASE_1"/>
    <property type="match status" value="1"/>
</dbReference>
<feature type="transmembrane region" description="Helical" evidence="9">
    <location>
        <begin position="98"/>
        <end position="123"/>
    </location>
</feature>
<evidence type="ECO:0000256" key="2">
    <source>
        <dbReference type="ARBA" id="ARBA00006983"/>
    </source>
</evidence>
<evidence type="ECO:0000256" key="9">
    <source>
        <dbReference type="SAM" id="Phobius"/>
    </source>
</evidence>
<feature type="transmembrane region" description="Helical" evidence="9">
    <location>
        <begin position="182"/>
        <end position="202"/>
    </location>
</feature>
<dbReference type="InterPro" id="IPR050524">
    <property type="entry name" value="APC_YAT"/>
</dbReference>
<protein>
    <recommendedName>
        <fullName evidence="10">Amino acid permease/ SLC12A domain-containing protein</fullName>
    </recommendedName>
</protein>
<evidence type="ECO:0000256" key="7">
    <source>
        <dbReference type="ARBA" id="ARBA00023136"/>
    </source>
</evidence>
<dbReference type="Pfam" id="PF00324">
    <property type="entry name" value="AA_permease"/>
    <property type="match status" value="1"/>
</dbReference>
<reference evidence="11 12" key="1">
    <citation type="submission" date="2019-07" db="EMBL/GenBank/DDBJ databases">
        <title>Genome assembly of two rare yeast pathogens: Diutina rugosa and Trichomonascus ciferrii.</title>
        <authorList>
            <person name="Mixao V."/>
            <person name="Saus E."/>
            <person name="Hansen A."/>
            <person name="Lass-Flor C."/>
            <person name="Gabaldon T."/>
        </authorList>
    </citation>
    <scope>NUCLEOTIDE SEQUENCE [LARGE SCALE GENOMIC DNA]</scope>
    <source>
        <strain evidence="11 12">CBS 613</strain>
    </source>
</reference>
<dbReference type="InterPro" id="IPR004841">
    <property type="entry name" value="AA-permease/SLC12A_dom"/>
</dbReference>
<evidence type="ECO:0000313" key="12">
    <source>
        <dbReference type="Proteomes" id="UP000449547"/>
    </source>
</evidence>
<keyword evidence="4 9" id="KW-0812">Transmembrane</keyword>
<organism evidence="11 12">
    <name type="scientific">Diutina rugosa</name>
    <name type="common">Yeast</name>
    <name type="synonym">Candida rugosa</name>
    <dbReference type="NCBI Taxonomy" id="5481"/>
    <lineage>
        <taxon>Eukaryota</taxon>
        <taxon>Fungi</taxon>
        <taxon>Dikarya</taxon>
        <taxon>Ascomycota</taxon>
        <taxon>Saccharomycotina</taxon>
        <taxon>Pichiomycetes</taxon>
        <taxon>Debaryomycetaceae</taxon>
        <taxon>Diutina</taxon>
    </lineage>
</organism>
<dbReference type="GO" id="GO:0015171">
    <property type="term" value="F:amino acid transmembrane transporter activity"/>
    <property type="evidence" value="ECO:0007669"/>
    <property type="project" value="TreeGrafter"/>
</dbReference>
<comment type="similarity">
    <text evidence="2">Belongs to the amino acid-polyamine-organocation (APC) superfamily. YAT (TC 2.A.3.10) family.</text>
</comment>
<keyword evidence="5" id="KW-0029">Amino-acid transport</keyword>
<feature type="transmembrane region" description="Helical" evidence="9">
    <location>
        <begin position="417"/>
        <end position="438"/>
    </location>
</feature>
<keyword evidence="12" id="KW-1185">Reference proteome</keyword>
<feature type="transmembrane region" description="Helical" evidence="9">
    <location>
        <begin position="393"/>
        <end position="411"/>
    </location>
</feature>
<feature type="transmembrane region" description="Helical" evidence="9">
    <location>
        <begin position="499"/>
        <end position="519"/>
    </location>
</feature>
<sequence length="571" mass="62960">MSKQPDLKAVASEKSTQLPDSFSSPYSQSLDDVNSTEHLTGVAKFVDGFRRQRSDGDAGKQLAKSLSMRHLVLMSMCTGIGTGLLVGTGKVLARGGPLLVILGYMVSGTFVYCTLQAAGELAVAYSTMSGGYNIYPKKFISDPIAFATAWLYCIQWLCVIALELVTGAMTIGFWNEEINPDAWVAILFVFVLVTNFFGARIYGEIESLIGLTKIVMLVGFIIMGICVNVGANPMHDYIGGRYWHHPGCATTFKGFCNVFVTSAFAFGQTEYIALAVAESSNPRAVPVACKMVIYKIVVFFLGSLTLVGLLVPYDSDRLMGAGGGGSHASPYVLSAALHGVQVVPHLINAVILMSVSSVGSSALYASSRTLQALAENGWAPSWFNYIDKTGRPLRALCACSIIGIFSFIAAYPKQETVFTWLLSISGLSNVFTWMAIAYSHIRFRKALKYNGIPVESLGYISQTGVWGSWYAVFWFALVIAAQFYVALFPFGGKPNAEDFFQSFLSAPIWIFFYVCRVVWKRDWRFQIPVSEIDVDEQRTIYDIEVLQLERQEEAEKLKSSLPRRIRAIFLW</sequence>
<dbReference type="OrthoDB" id="3900342at2759"/>
<evidence type="ECO:0000256" key="4">
    <source>
        <dbReference type="ARBA" id="ARBA00022692"/>
    </source>
</evidence>
<dbReference type="EMBL" id="SWFT01000105">
    <property type="protein sequence ID" value="KAA8901090.1"/>
    <property type="molecule type" value="Genomic_DNA"/>
</dbReference>
<evidence type="ECO:0000256" key="3">
    <source>
        <dbReference type="ARBA" id="ARBA00022448"/>
    </source>
</evidence>
<feature type="transmembrane region" description="Helical" evidence="9">
    <location>
        <begin position="214"/>
        <end position="231"/>
    </location>
</feature>
<dbReference type="AlphaFoldDB" id="A0A642UL12"/>
<gene>
    <name evidence="11" type="ORF">DIURU_003460</name>
</gene>
<feature type="region of interest" description="Disordered" evidence="8">
    <location>
        <begin position="1"/>
        <end position="29"/>
    </location>
</feature>
<dbReference type="VEuPathDB" id="FungiDB:DIURU_003460"/>
<evidence type="ECO:0000259" key="10">
    <source>
        <dbReference type="Pfam" id="PF00324"/>
    </source>
</evidence>
<keyword evidence="7 9" id="KW-0472">Membrane</keyword>
<comment type="subcellular location">
    <subcellularLocation>
        <location evidence="1">Cell membrane</location>
        <topology evidence="1">Multi-pass membrane protein</topology>
    </subcellularLocation>
</comment>
<dbReference type="RefSeq" id="XP_034011713.1">
    <property type="nucleotide sequence ID" value="XM_034156225.1"/>
</dbReference>
<evidence type="ECO:0000256" key="1">
    <source>
        <dbReference type="ARBA" id="ARBA00004651"/>
    </source>
</evidence>
<dbReference type="FunFam" id="1.20.1740.10:FF:000017">
    <property type="entry name" value="Amino acid permease"/>
    <property type="match status" value="1"/>
</dbReference>
<dbReference type="PIRSF" id="PIRSF006060">
    <property type="entry name" value="AA_transporter"/>
    <property type="match status" value="1"/>
</dbReference>
<dbReference type="Gene3D" id="1.20.1740.10">
    <property type="entry name" value="Amino acid/polyamine transporter I"/>
    <property type="match status" value="1"/>
</dbReference>